<proteinExistence type="predicted"/>
<accession>A0A6M9PTN6</accession>
<dbReference type="AlphaFoldDB" id="A0A6M9PTN6"/>
<organism evidence="1 2">
    <name type="scientific">Polynucleobacter antarcticus</name>
    <dbReference type="NCBI Taxonomy" id="1743162"/>
    <lineage>
        <taxon>Bacteria</taxon>
        <taxon>Pseudomonadati</taxon>
        <taxon>Pseudomonadota</taxon>
        <taxon>Betaproteobacteria</taxon>
        <taxon>Burkholderiales</taxon>
        <taxon>Burkholderiaceae</taxon>
        <taxon>Polynucleobacter</taxon>
    </lineage>
</organism>
<dbReference type="EMBL" id="CP028941">
    <property type="protein sequence ID" value="QKM62155.1"/>
    <property type="molecule type" value="Genomic_DNA"/>
</dbReference>
<evidence type="ECO:0000313" key="2">
    <source>
        <dbReference type="Proteomes" id="UP000500806"/>
    </source>
</evidence>
<keyword evidence="2" id="KW-1185">Reference proteome</keyword>
<dbReference type="KEGG" id="pani:DCO16_03115"/>
<reference evidence="1 2" key="1">
    <citation type="submission" date="2018-04" db="EMBL/GenBank/DDBJ databases">
        <title>Polynucleobacter sp. LimPoW16 genome.</title>
        <authorList>
            <person name="Hahn M.W."/>
        </authorList>
    </citation>
    <scope>NUCLEOTIDE SEQUENCE [LARGE SCALE GENOMIC DNA]</scope>
    <source>
        <strain evidence="1 2">LimPoW16</strain>
    </source>
</reference>
<evidence type="ECO:0000313" key="1">
    <source>
        <dbReference type="EMBL" id="QKM62155.1"/>
    </source>
</evidence>
<gene>
    <name evidence="1" type="ORF">DCO16_03115</name>
</gene>
<name>A0A6M9PTN6_9BURK</name>
<sequence length="102" mass="12125">MKIITTSHFMQFTKKIFRNMANLCLPNIFSENKFDPSKLRILRMIACCLVDCITFVRNAVYCLITKNTFEISEVRRVVEQDQHQDLKMQNRLRAHFARLQLS</sequence>
<dbReference type="Proteomes" id="UP000500806">
    <property type="component" value="Chromosome"/>
</dbReference>
<protein>
    <submittedName>
        <fullName evidence="1">Uncharacterized protein</fullName>
    </submittedName>
</protein>